<feature type="compositionally biased region" description="Low complexity" evidence="1">
    <location>
        <begin position="612"/>
        <end position="633"/>
    </location>
</feature>
<name>A0AAW0BE48_9AGAR</name>
<feature type="region of interest" description="Disordered" evidence="1">
    <location>
        <begin position="45"/>
        <end position="92"/>
    </location>
</feature>
<evidence type="ECO:0000313" key="2">
    <source>
        <dbReference type="EMBL" id="KAK7024162.1"/>
    </source>
</evidence>
<dbReference type="AlphaFoldDB" id="A0AAW0BE48"/>
<feature type="compositionally biased region" description="Polar residues" evidence="1">
    <location>
        <begin position="480"/>
        <end position="490"/>
    </location>
</feature>
<feature type="compositionally biased region" description="Acidic residues" evidence="1">
    <location>
        <begin position="194"/>
        <end position="210"/>
    </location>
</feature>
<reference evidence="2 3" key="1">
    <citation type="submission" date="2024-01" db="EMBL/GenBank/DDBJ databases">
        <title>A draft genome for a cacao thread blight-causing isolate of Paramarasmius palmivorus.</title>
        <authorList>
            <person name="Baruah I.K."/>
            <person name="Bukari Y."/>
            <person name="Amoako-Attah I."/>
            <person name="Meinhardt L.W."/>
            <person name="Bailey B.A."/>
            <person name="Cohen S.P."/>
        </authorList>
    </citation>
    <scope>NUCLEOTIDE SEQUENCE [LARGE SCALE GENOMIC DNA]</scope>
    <source>
        <strain evidence="2 3">GH-12</strain>
    </source>
</reference>
<feature type="compositionally biased region" description="Low complexity" evidence="1">
    <location>
        <begin position="641"/>
        <end position="656"/>
    </location>
</feature>
<protein>
    <submittedName>
        <fullName evidence="2">SERTA domain-containing protein 3</fullName>
    </submittedName>
</protein>
<accession>A0AAW0BE48</accession>
<dbReference type="EMBL" id="JAYKXP010000131">
    <property type="protein sequence ID" value="KAK7024162.1"/>
    <property type="molecule type" value="Genomic_DNA"/>
</dbReference>
<feature type="compositionally biased region" description="Basic and acidic residues" evidence="1">
    <location>
        <begin position="72"/>
        <end position="85"/>
    </location>
</feature>
<sequence length="860" mass="93433">MVQPRAFTGSRQVFLDSHADAYAEAAKENRVKSFIGDLTRRYLKRYPPSLPHDQEPTQESLDAVDDDAPDPETVRPVRQDFKSDEEFQCASKQHEEERKIVLLRMGQIERSMKYQYDKSRGVKGKDNQFAKLLSQLSGEPTTEPKRRKRAYDLWAQDNRKVVEELVQKRLKELKESGEAEELDLAQGNVGKDGDEADEGNLEDEDDESEESKEKGAKKKGKAKHVKKGKRAFVRVRQEVVKRAFDALPEDKRLHYEEASKTDFEDRLKAYQECQKAGVSTEPQARQDAINRLPAFVQPILDGIVATTGMHCTLLVGGPEPADMGRLNVVGFSSGRTLSNPALTFGEACEEGYRRYVIPLYGSYLRKCFTVQECKSRALPTPGLLSLSGLLAGEEGCSLHPIETPGIPREEGDPSTSKDQSAPSPLPPIQQKAPNVTEGDEPSGTSTAVPTLEVPAQASVSTNPPERRPQPEAVSPLASPSIPQSTSTLAVSFSPPHTPPSSPKHDDNSLPPTPLGGSSPPASLPPTPIRSSPVAASSSPIYIRSPTSSIATKDLGLEELCSEQDSPVPQPITQPKQGAKRGRVSDDALDGGPEPKRARARAVPEGKSKPKRPSAGSPKAPSASISAKASSSSRAKARPSNKGKTPASARPLPSLSSGEQITPSQVASTSAKTGSAKRVAEKVDSGRGKRQKHSTEPCSSVPACPDGAPDYISSLLKLVGKAGLSGALQRALDRYLILEREAGYKGGGLSTTNRPPEVSMWYKRRRACWNPELEDLERFGREFKGWFQACSPPWRVPKKAGTAMVKKQSGDWDCMRVMGPNGIVSFLVCLCWWKLAIGNTGQGEEAFSAALDEVVYTFTSL</sequence>
<proteinExistence type="predicted"/>
<feature type="compositionally biased region" description="Polar residues" evidence="1">
    <location>
        <begin position="657"/>
        <end position="672"/>
    </location>
</feature>
<feature type="region of interest" description="Disordered" evidence="1">
    <location>
        <begin position="397"/>
        <end position="702"/>
    </location>
</feature>
<comment type="caution">
    <text evidence="2">The sequence shown here is derived from an EMBL/GenBank/DDBJ whole genome shotgun (WGS) entry which is preliminary data.</text>
</comment>
<dbReference type="Proteomes" id="UP001383192">
    <property type="component" value="Unassembled WGS sequence"/>
</dbReference>
<feature type="compositionally biased region" description="Basic and acidic residues" evidence="1">
    <location>
        <begin position="592"/>
        <end position="607"/>
    </location>
</feature>
<feature type="compositionally biased region" description="Basic and acidic residues" evidence="1">
    <location>
        <begin position="677"/>
        <end position="686"/>
    </location>
</feature>
<feature type="compositionally biased region" description="Polar residues" evidence="1">
    <location>
        <begin position="562"/>
        <end position="575"/>
    </location>
</feature>
<evidence type="ECO:0000313" key="3">
    <source>
        <dbReference type="Proteomes" id="UP001383192"/>
    </source>
</evidence>
<feature type="compositionally biased region" description="Polar residues" evidence="1">
    <location>
        <begin position="413"/>
        <end position="422"/>
    </location>
</feature>
<evidence type="ECO:0000256" key="1">
    <source>
        <dbReference type="SAM" id="MobiDB-lite"/>
    </source>
</evidence>
<keyword evidence="3" id="KW-1185">Reference proteome</keyword>
<organism evidence="2 3">
    <name type="scientific">Paramarasmius palmivorus</name>
    <dbReference type="NCBI Taxonomy" id="297713"/>
    <lineage>
        <taxon>Eukaryota</taxon>
        <taxon>Fungi</taxon>
        <taxon>Dikarya</taxon>
        <taxon>Basidiomycota</taxon>
        <taxon>Agaricomycotina</taxon>
        <taxon>Agaricomycetes</taxon>
        <taxon>Agaricomycetidae</taxon>
        <taxon>Agaricales</taxon>
        <taxon>Marasmiineae</taxon>
        <taxon>Marasmiaceae</taxon>
        <taxon>Paramarasmius</taxon>
    </lineage>
</organism>
<feature type="compositionally biased region" description="Polar residues" evidence="1">
    <location>
        <begin position="533"/>
        <end position="550"/>
    </location>
</feature>
<feature type="region of interest" description="Disordered" evidence="1">
    <location>
        <begin position="177"/>
        <end position="223"/>
    </location>
</feature>
<gene>
    <name evidence="2" type="primary">RBT1_27</name>
    <name evidence="2" type="ORF">VNI00_016540</name>
</gene>